<evidence type="ECO:0000256" key="5">
    <source>
        <dbReference type="SAM" id="Phobius"/>
    </source>
</evidence>
<keyword evidence="4 5" id="KW-0472">Membrane</keyword>
<keyword evidence="7" id="KW-0378">Hydrolase</keyword>
<evidence type="ECO:0000256" key="3">
    <source>
        <dbReference type="ARBA" id="ARBA00022989"/>
    </source>
</evidence>
<dbReference type="SUPFAM" id="SSF144091">
    <property type="entry name" value="Rhomboid-like"/>
    <property type="match status" value="1"/>
</dbReference>
<reference evidence="7" key="1">
    <citation type="submission" date="2015-03" db="EMBL/GenBank/DDBJ databases">
        <title>Metagenome Sequencing of an Archaeal-Dominated Microbial Community from a Hot Spring at the Los Azufres Geothermal Field, Mexico.</title>
        <authorList>
            <person name="Servin-Garciduenas L.E."/>
            <person name="Martinez-Romero E."/>
        </authorList>
    </citation>
    <scope>NUCLEOTIDE SEQUENCE [LARGE SCALE GENOMIC DNA]</scope>
    <source>
        <strain evidence="7">AZ1-454</strain>
    </source>
</reference>
<dbReference type="EMBL" id="JZWS01000006">
    <property type="protein sequence ID" value="KJR79497.1"/>
    <property type="molecule type" value="Genomic_DNA"/>
</dbReference>
<keyword evidence="3 5" id="KW-1133">Transmembrane helix</keyword>
<dbReference type="AlphaFoldDB" id="A0A0F2LPR5"/>
<evidence type="ECO:0000256" key="2">
    <source>
        <dbReference type="ARBA" id="ARBA00022692"/>
    </source>
</evidence>
<feature type="domain" description="Peptidase S54 rhomboid" evidence="6">
    <location>
        <begin position="60"/>
        <end position="189"/>
    </location>
</feature>
<evidence type="ECO:0000259" key="6">
    <source>
        <dbReference type="Pfam" id="PF01694"/>
    </source>
</evidence>
<feature type="transmembrane region" description="Helical" evidence="5">
    <location>
        <begin position="174"/>
        <end position="194"/>
    </location>
</feature>
<feature type="transmembrane region" description="Helical" evidence="5">
    <location>
        <begin position="99"/>
        <end position="118"/>
    </location>
</feature>
<dbReference type="InterPro" id="IPR022764">
    <property type="entry name" value="Peptidase_S54_rhomboid_dom"/>
</dbReference>
<evidence type="ECO:0000256" key="4">
    <source>
        <dbReference type="ARBA" id="ARBA00023136"/>
    </source>
</evidence>
<feature type="transmembrane region" description="Helical" evidence="5">
    <location>
        <begin position="62"/>
        <end position="92"/>
    </location>
</feature>
<organism evidence="7">
    <name type="scientific">Candidatus Aramenus sulfurataquae</name>
    <dbReference type="NCBI Taxonomy" id="1326980"/>
    <lineage>
        <taxon>Archaea</taxon>
        <taxon>Thermoproteota</taxon>
        <taxon>Thermoprotei</taxon>
        <taxon>Sulfolobales</taxon>
        <taxon>Sulfolobaceae</taxon>
        <taxon>Candidatus Aramenus</taxon>
    </lineage>
</organism>
<dbReference type="GO" id="GO:0016020">
    <property type="term" value="C:membrane"/>
    <property type="evidence" value="ECO:0007669"/>
    <property type="project" value="UniProtKB-SubCell"/>
</dbReference>
<keyword evidence="7" id="KW-0645">Protease</keyword>
<accession>A0A0F2LPR5</accession>
<name>A0A0F2LPR5_9CREN</name>
<protein>
    <submittedName>
        <fullName evidence="7">Membrane associated serine protease</fullName>
    </submittedName>
</protein>
<dbReference type="PANTHER" id="PTHR43066">
    <property type="entry name" value="RHOMBOID-RELATED PROTEIN"/>
    <property type="match status" value="1"/>
</dbReference>
<evidence type="ECO:0000256" key="1">
    <source>
        <dbReference type="ARBA" id="ARBA00004141"/>
    </source>
</evidence>
<comment type="caution">
    <text evidence="7">The sequence shown here is derived from an EMBL/GenBank/DDBJ whole genome shotgun (WGS) entry which is preliminary data.</text>
</comment>
<dbReference type="Pfam" id="PF01694">
    <property type="entry name" value="Rhomboid"/>
    <property type="match status" value="1"/>
</dbReference>
<evidence type="ECO:0000313" key="7">
    <source>
        <dbReference type="EMBL" id="KJR79497.1"/>
    </source>
</evidence>
<feature type="transmembrane region" description="Helical" evidence="5">
    <location>
        <begin position="150"/>
        <end position="168"/>
    </location>
</feature>
<dbReference type="Gene3D" id="1.20.1540.10">
    <property type="entry name" value="Rhomboid-like"/>
    <property type="match status" value="1"/>
</dbReference>
<dbReference type="InterPro" id="IPR035952">
    <property type="entry name" value="Rhomboid-like_sf"/>
</dbReference>
<proteinExistence type="predicted"/>
<dbReference type="PATRIC" id="fig|1326980.8.peg.1930"/>
<feature type="transmembrane region" description="Helical" evidence="5">
    <location>
        <begin position="23"/>
        <end position="42"/>
    </location>
</feature>
<keyword evidence="2 5" id="KW-0812">Transmembrane</keyword>
<sequence>MDSNDYSGCGYDVPHWSDMKTTIVLMITVLLGFLVGEFLYLTGNPTFYYLIQVNYLVLRGDYLSLLTSIFVTNSFPDFFFNFFSLGVIYYLFGSRAGKFEYLVFLLSGLVGNVFTLFFFPPFTASEGASGGIFGVFAFYVIEDMVEMHRVDYNGLGILVFVFILSDVIPHVNFVAHLGGIFTGVLLALATPHLLKRGGKA</sequence>
<dbReference type="GO" id="GO:0004252">
    <property type="term" value="F:serine-type endopeptidase activity"/>
    <property type="evidence" value="ECO:0007669"/>
    <property type="project" value="InterPro"/>
</dbReference>
<comment type="subcellular location">
    <subcellularLocation>
        <location evidence="1">Membrane</location>
        <topology evidence="1">Multi-pass membrane protein</topology>
    </subcellularLocation>
</comment>
<dbReference type="GO" id="GO:0006508">
    <property type="term" value="P:proteolysis"/>
    <property type="evidence" value="ECO:0007669"/>
    <property type="project" value="UniProtKB-KW"/>
</dbReference>
<feature type="transmembrane region" description="Helical" evidence="5">
    <location>
        <begin position="124"/>
        <end position="141"/>
    </location>
</feature>
<gene>
    <name evidence="7" type="ORF">TQ35_01760</name>
</gene>
<dbReference type="PANTHER" id="PTHR43066:SF11">
    <property type="entry name" value="PEPTIDASE S54 RHOMBOID DOMAIN-CONTAINING PROTEIN"/>
    <property type="match status" value="1"/>
</dbReference>